<feature type="binding site" evidence="7">
    <location>
        <position position="97"/>
    </location>
    <ligand>
        <name>Zn(2+)</name>
        <dbReference type="ChEBI" id="CHEBI:29105"/>
    </ligand>
</feature>
<dbReference type="NCBIfam" id="NF004314">
    <property type="entry name" value="PRK05710.1-3"/>
    <property type="match status" value="1"/>
</dbReference>
<feature type="binding site" evidence="7">
    <location>
        <position position="193"/>
    </location>
    <ligand>
        <name>L-glutamate</name>
        <dbReference type="ChEBI" id="CHEBI:29985"/>
    </ligand>
</feature>
<keyword evidence="5 7" id="KW-0067">ATP-binding</keyword>
<evidence type="ECO:0000313" key="10">
    <source>
        <dbReference type="EMBL" id="HEB96750.1"/>
    </source>
</evidence>
<dbReference type="EMBL" id="DRKP01000113">
    <property type="protein sequence ID" value="HEB96750.1"/>
    <property type="molecule type" value="Genomic_DNA"/>
</dbReference>
<dbReference type="PANTHER" id="PTHR43311">
    <property type="entry name" value="GLUTAMATE--TRNA LIGASE"/>
    <property type="match status" value="1"/>
</dbReference>
<dbReference type="InterPro" id="IPR022380">
    <property type="entry name" value="Glu-Q_tRNA(Asp)_Synthase"/>
</dbReference>
<evidence type="ECO:0000256" key="1">
    <source>
        <dbReference type="ARBA" id="ARBA00022598"/>
    </source>
</evidence>
<feature type="binding site" evidence="7">
    <location>
        <position position="234"/>
    </location>
    <ligand>
        <name>ATP</name>
        <dbReference type="ChEBI" id="CHEBI:30616"/>
    </ligand>
</feature>
<evidence type="ECO:0000256" key="3">
    <source>
        <dbReference type="ARBA" id="ARBA00022741"/>
    </source>
</evidence>
<dbReference type="AlphaFoldDB" id="A0A831RPJ9"/>
<evidence type="ECO:0000256" key="2">
    <source>
        <dbReference type="ARBA" id="ARBA00022723"/>
    </source>
</evidence>
<feature type="binding site" evidence="7">
    <location>
        <position position="117"/>
    </location>
    <ligand>
        <name>Zn(2+)</name>
        <dbReference type="ChEBI" id="CHEBI:29105"/>
    </ligand>
</feature>
<dbReference type="InterPro" id="IPR020058">
    <property type="entry name" value="Glu/Gln-tRNA-synth_Ib_cat-dom"/>
</dbReference>
<dbReference type="SUPFAM" id="SSF52374">
    <property type="entry name" value="Nucleotidylyl transferase"/>
    <property type="match status" value="1"/>
</dbReference>
<feature type="short sequence motif" description="'HIGH' region" evidence="7">
    <location>
        <begin position="8"/>
        <end position="18"/>
    </location>
</feature>
<feature type="binding site" evidence="7">
    <location>
        <position position="99"/>
    </location>
    <ligand>
        <name>Zn(2+)</name>
        <dbReference type="ChEBI" id="CHEBI:29105"/>
    </ligand>
</feature>
<dbReference type="GO" id="GO:0006400">
    <property type="term" value="P:tRNA modification"/>
    <property type="evidence" value="ECO:0007669"/>
    <property type="project" value="InterPro"/>
</dbReference>
<organism evidence="10">
    <name type="scientific">Sedimenticola thiotaurini</name>
    <dbReference type="NCBI Taxonomy" id="1543721"/>
    <lineage>
        <taxon>Bacteria</taxon>
        <taxon>Pseudomonadati</taxon>
        <taxon>Pseudomonadota</taxon>
        <taxon>Gammaproteobacteria</taxon>
        <taxon>Chromatiales</taxon>
        <taxon>Sedimenticolaceae</taxon>
        <taxon>Sedimenticola</taxon>
    </lineage>
</organism>
<dbReference type="Proteomes" id="UP000886251">
    <property type="component" value="Unassembled WGS sequence"/>
</dbReference>
<feature type="binding site" evidence="7">
    <location>
        <position position="41"/>
    </location>
    <ligand>
        <name>L-glutamate</name>
        <dbReference type="ChEBI" id="CHEBI:29985"/>
    </ligand>
</feature>
<dbReference type="GO" id="GO:0005829">
    <property type="term" value="C:cytosol"/>
    <property type="evidence" value="ECO:0007669"/>
    <property type="project" value="TreeGrafter"/>
</dbReference>
<accession>A0A831RPJ9</accession>
<dbReference type="GO" id="GO:0008270">
    <property type="term" value="F:zinc ion binding"/>
    <property type="evidence" value="ECO:0007669"/>
    <property type="project" value="UniProtKB-UniRule"/>
</dbReference>
<keyword evidence="1 7" id="KW-0436">Ligase</keyword>
<evidence type="ECO:0000256" key="4">
    <source>
        <dbReference type="ARBA" id="ARBA00022833"/>
    </source>
</evidence>
<keyword evidence="6 7" id="KW-0030">Aminoacyl-tRNA synthetase</keyword>
<dbReference type="InterPro" id="IPR000924">
    <property type="entry name" value="Glu/Gln-tRNA-synth"/>
</dbReference>
<feature type="short sequence motif" description="'KMSKS' region" evidence="7">
    <location>
        <begin position="231"/>
        <end position="235"/>
    </location>
</feature>
<dbReference type="HAMAP" id="MF_01428">
    <property type="entry name" value="Glu_Q_tRNA_synth"/>
    <property type="match status" value="1"/>
</dbReference>
<feature type="domain" description="Glutamyl/glutaminyl-tRNA synthetase class Ib catalytic" evidence="9">
    <location>
        <begin position="3"/>
        <end position="239"/>
    </location>
</feature>
<dbReference type="GO" id="GO:0005524">
    <property type="term" value="F:ATP binding"/>
    <property type="evidence" value="ECO:0007669"/>
    <property type="project" value="UniProtKB-KW"/>
</dbReference>
<dbReference type="Pfam" id="PF00749">
    <property type="entry name" value="tRNA-synt_1c"/>
    <property type="match status" value="1"/>
</dbReference>
<dbReference type="EC" id="6.1.1.-" evidence="7"/>
<gene>
    <name evidence="7" type="primary">gluQ</name>
    <name evidence="10" type="ORF">ENI96_10020</name>
</gene>
<dbReference type="PANTHER" id="PTHR43311:SF1">
    <property type="entry name" value="GLUTAMYL-Q TRNA(ASP) SYNTHETASE"/>
    <property type="match status" value="1"/>
</dbReference>
<keyword evidence="2 7" id="KW-0479">Metal-binding</keyword>
<protein>
    <recommendedName>
        <fullName evidence="7">Glutamyl-Q tRNA(Asp) synthetase</fullName>
        <shortName evidence="7">Glu-Q-RSs</shortName>
        <ecNumber evidence="7">6.1.1.-</ecNumber>
    </recommendedName>
</protein>
<dbReference type="NCBIfam" id="NF004313">
    <property type="entry name" value="PRK05710.1-2"/>
    <property type="match status" value="1"/>
</dbReference>
<dbReference type="NCBIfam" id="TIGR03838">
    <property type="entry name" value="queuosine_YadB"/>
    <property type="match status" value="1"/>
</dbReference>
<dbReference type="FunFam" id="3.40.50.620:FF:000093">
    <property type="entry name" value="Glutamyl-Q tRNA(Asp) synthetase"/>
    <property type="match status" value="1"/>
</dbReference>
<proteinExistence type="inferred from homology"/>
<dbReference type="InterPro" id="IPR049940">
    <property type="entry name" value="GluQ/Sye"/>
</dbReference>
<evidence type="ECO:0000259" key="9">
    <source>
        <dbReference type="Pfam" id="PF00749"/>
    </source>
</evidence>
<comment type="function">
    <text evidence="7">Catalyzes the tRNA-independent activation of glutamate in presence of ATP and the subsequent transfer of glutamate onto a tRNA(Asp). Glutamate is transferred on the 2-amino-5-(4,5-dihydroxy-2-cyclopenten-1-yl) moiety of the queuosine in the wobble position of the QUC anticodon.</text>
</comment>
<keyword evidence="8" id="KW-0648">Protein biosynthesis</keyword>
<feature type="binding site" evidence="7">
    <location>
        <position position="121"/>
    </location>
    <ligand>
        <name>Zn(2+)</name>
        <dbReference type="ChEBI" id="CHEBI:29105"/>
    </ligand>
</feature>
<keyword evidence="3 7" id="KW-0547">Nucleotide-binding</keyword>
<evidence type="ECO:0000256" key="6">
    <source>
        <dbReference type="ARBA" id="ARBA00023146"/>
    </source>
</evidence>
<dbReference type="GO" id="GO:0006424">
    <property type="term" value="P:glutamyl-tRNA aminoacylation"/>
    <property type="evidence" value="ECO:0007669"/>
    <property type="project" value="InterPro"/>
</dbReference>
<feature type="binding site" evidence="7">
    <location>
        <begin position="5"/>
        <end position="9"/>
    </location>
    <ligand>
        <name>L-glutamate</name>
        <dbReference type="ChEBI" id="CHEBI:29985"/>
    </ligand>
</feature>
<keyword evidence="4 7" id="KW-0862">Zinc</keyword>
<comment type="cofactor">
    <cofactor evidence="7">
        <name>Zn(2+)</name>
        <dbReference type="ChEBI" id="CHEBI:29105"/>
    </cofactor>
    <text evidence="7">Binds 1 zinc ion per subunit.</text>
</comment>
<comment type="similarity">
    <text evidence="7">Belongs to the class-I aminoacyl-tRNA synthetase family. GluQ subfamily.</text>
</comment>
<dbReference type="Gene3D" id="3.40.50.620">
    <property type="entry name" value="HUPs"/>
    <property type="match status" value="1"/>
</dbReference>
<dbReference type="GO" id="GO:0004818">
    <property type="term" value="F:glutamate-tRNA ligase activity"/>
    <property type="evidence" value="ECO:0007669"/>
    <property type="project" value="TreeGrafter"/>
</dbReference>
<feature type="binding site" evidence="7">
    <location>
        <position position="175"/>
    </location>
    <ligand>
        <name>L-glutamate</name>
        <dbReference type="ChEBI" id="CHEBI:29985"/>
    </ligand>
</feature>
<evidence type="ECO:0000256" key="5">
    <source>
        <dbReference type="ARBA" id="ARBA00022840"/>
    </source>
</evidence>
<sequence>MYRGRFAPSPTGPLHFGSLVTALGSFLDARSQGGEWLVRMEDLDRPRERPGAADRILATLEAFGFEWDGGVICQSRRDEAYREGLERLLAGDLAYPCGCTRREIAAQGLPGAEGPRYGGTCRGGLPPGRRARAYRVRVERETITFDDRICGSCGHNLWNEVGDFVVRRADGLFAYQLAVVVDDAWQGVTDVVRGADLLLSTPRQIHLQRLLGLPTPRYAHLPLVLDAQGRKLSKQDRARPVDPANPLPTLLAALEFLCQPPPPEPPANLDEFWHWALQHWDIRRIQCPPAG</sequence>
<name>A0A831RPJ9_9GAMM</name>
<evidence type="ECO:0000256" key="8">
    <source>
        <dbReference type="RuleBase" id="RU363037"/>
    </source>
</evidence>
<dbReference type="InterPro" id="IPR014729">
    <property type="entry name" value="Rossmann-like_a/b/a_fold"/>
</dbReference>
<dbReference type="PRINTS" id="PR00987">
    <property type="entry name" value="TRNASYNTHGLU"/>
</dbReference>
<comment type="caution">
    <text evidence="10">The sequence shown here is derived from an EMBL/GenBank/DDBJ whole genome shotgun (WGS) entry which is preliminary data.</text>
</comment>
<evidence type="ECO:0000256" key="7">
    <source>
        <dbReference type="HAMAP-Rule" id="MF_01428"/>
    </source>
</evidence>
<reference evidence="10" key="1">
    <citation type="journal article" date="2020" name="mSystems">
        <title>Genome- and Community-Level Interaction Insights into Carbon Utilization and Element Cycling Functions of Hydrothermarchaeota in Hydrothermal Sediment.</title>
        <authorList>
            <person name="Zhou Z."/>
            <person name="Liu Y."/>
            <person name="Xu W."/>
            <person name="Pan J."/>
            <person name="Luo Z.H."/>
            <person name="Li M."/>
        </authorList>
    </citation>
    <scope>NUCLEOTIDE SEQUENCE [LARGE SCALE GENOMIC DNA]</scope>
    <source>
        <strain evidence="10">HyVt-443</strain>
    </source>
</reference>